<accession>A0ABM8GW72</accession>
<gene>
    <name evidence="2" type="ORF">GCM10025867_49670</name>
</gene>
<reference evidence="3" key="1">
    <citation type="journal article" date="2019" name="Int. J. Syst. Evol. Microbiol.">
        <title>The Global Catalogue of Microorganisms (GCM) 10K type strain sequencing project: providing services to taxonomists for standard genome sequencing and annotation.</title>
        <authorList>
            <consortium name="The Broad Institute Genomics Platform"/>
            <consortium name="The Broad Institute Genome Sequencing Center for Infectious Disease"/>
            <person name="Wu L."/>
            <person name="Ma J."/>
        </authorList>
    </citation>
    <scope>NUCLEOTIDE SEQUENCE [LARGE SCALE GENOMIC DNA]</scope>
    <source>
        <strain evidence="3">NBRC 108728</strain>
    </source>
</reference>
<feature type="region of interest" description="Disordered" evidence="1">
    <location>
        <begin position="67"/>
        <end position="86"/>
    </location>
</feature>
<name>A0ABM8GW72_9MICO</name>
<keyword evidence="3" id="KW-1185">Reference proteome</keyword>
<dbReference type="EMBL" id="AP027733">
    <property type="protein sequence ID" value="BDZ52726.1"/>
    <property type="molecule type" value="Genomic_DNA"/>
</dbReference>
<dbReference type="Proteomes" id="UP001321486">
    <property type="component" value="Plasmid pNBRC108728a"/>
</dbReference>
<evidence type="ECO:0000313" key="2">
    <source>
        <dbReference type="EMBL" id="BDZ52726.1"/>
    </source>
</evidence>
<proteinExistence type="predicted"/>
<organism evidence="2 3">
    <name type="scientific">Frondihabitans sucicola</name>
    <dbReference type="NCBI Taxonomy" id="1268041"/>
    <lineage>
        <taxon>Bacteria</taxon>
        <taxon>Bacillati</taxon>
        <taxon>Actinomycetota</taxon>
        <taxon>Actinomycetes</taxon>
        <taxon>Micrococcales</taxon>
        <taxon>Microbacteriaceae</taxon>
        <taxon>Frondihabitans</taxon>
    </lineage>
</organism>
<protein>
    <submittedName>
        <fullName evidence="2">Uncharacterized protein</fullName>
    </submittedName>
</protein>
<feature type="compositionally biased region" description="Basic and acidic residues" evidence="1">
    <location>
        <begin position="72"/>
        <end position="84"/>
    </location>
</feature>
<evidence type="ECO:0000256" key="1">
    <source>
        <dbReference type="SAM" id="MobiDB-lite"/>
    </source>
</evidence>
<geneLocation type="plasmid" evidence="2 3">
    <name>pNBRC108728a</name>
</geneLocation>
<dbReference type="RefSeq" id="WP_286347009.1">
    <property type="nucleotide sequence ID" value="NZ_AP027733.1"/>
</dbReference>
<sequence>MALKFEVCTVCQEDHAVRADGHMSIHTDRAGQRCAGSGPTAVEIAERHRIDEARAAADRLHRQAEEAVAARTEPRPKLRGKALDDDPELQEAFGYANDFRHGVADKAEPARFDRRIYAVSGAREVRGGLPTLGRGRR</sequence>
<keyword evidence="2" id="KW-0614">Plasmid</keyword>
<evidence type="ECO:0000313" key="3">
    <source>
        <dbReference type="Proteomes" id="UP001321486"/>
    </source>
</evidence>